<keyword evidence="4" id="KW-1133">Transmembrane helix</keyword>
<dbReference type="AlphaFoldDB" id="A0A972FND0"/>
<dbReference type="SUPFAM" id="SSF48452">
    <property type="entry name" value="TPR-like"/>
    <property type="match status" value="1"/>
</dbReference>
<dbReference type="InterPro" id="IPR019734">
    <property type="entry name" value="TPR_rpt"/>
</dbReference>
<evidence type="ECO:0000256" key="1">
    <source>
        <dbReference type="ARBA" id="ARBA00022737"/>
    </source>
</evidence>
<reference evidence="5" key="1">
    <citation type="submission" date="2020-02" db="EMBL/GenBank/DDBJ databases">
        <title>Flavobacterium sp. genome.</title>
        <authorList>
            <person name="Jung H.S."/>
            <person name="Baek J.H."/>
            <person name="Jeon C.O."/>
        </authorList>
    </citation>
    <scope>NUCLEOTIDE SEQUENCE</scope>
    <source>
        <strain evidence="5">SE-s28</strain>
    </source>
</reference>
<feature type="repeat" description="TPR" evidence="3">
    <location>
        <begin position="237"/>
        <end position="270"/>
    </location>
</feature>
<dbReference type="Pfam" id="PF00515">
    <property type="entry name" value="TPR_1"/>
    <property type="match status" value="1"/>
</dbReference>
<dbReference type="Pfam" id="PF13181">
    <property type="entry name" value="TPR_8"/>
    <property type="match status" value="1"/>
</dbReference>
<keyword evidence="2 3" id="KW-0802">TPR repeat</keyword>
<feature type="transmembrane region" description="Helical" evidence="4">
    <location>
        <begin position="119"/>
        <end position="139"/>
    </location>
</feature>
<dbReference type="PANTHER" id="PTHR44943">
    <property type="entry name" value="CELLULOSE SYNTHASE OPERON PROTEIN C"/>
    <property type="match status" value="1"/>
</dbReference>
<feature type="repeat" description="TPR" evidence="3">
    <location>
        <begin position="305"/>
        <end position="338"/>
    </location>
</feature>
<gene>
    <name evidence="5" type="ORF">G6047_12530</name>
</gene>
<comment type="caution">
    <text evidence="5">The sequence shown here is derived from an EMBL/GenBank/DDBJ whole genome shotgun (WGS) entry which is preliminary data.</text>
</comment>
<evidence type="ECO:0000256" key="3">
    <source>
        <dbReference type="PROSITE-ProRule" id="PRU00339"/>
    </source>
</evidence>
<evidence type="ECO:0000313" key="5">
    <source>
        <dbReference type="EMBL" id="NMH28862.1"/>
    </source>
</evidence>
<dbReference type="PROSITE" id="PS50293">
    <property type="entry name" value="TPR_REGION"/>
    <property type="match status" value="1"/>
</dbReference>
<protein>
    <submittedName>
        <fullName evidence="5">Tetratricopeptide repeat protein</fullName>
    </submittedName>
</protein>
<name>A0A972FND0_9FLAO</name>
<keyword evidence="6" id="KW-1185">Reference proteome</keyword>
<dbReference type="SMART" id="SM00028">
    <property type="entry name" value="TPR"/>
    <property type="match status" value="4"/>
</dbReference>
<dbReference type="RefSeq" id="WP_169527970.1">
    <property type="nucleotide sequence ID" value="NZ_JAAMPU010000107.1"/>
</dbReference>
<keyword evidence="1" id="KW-0677">Repeat</keyword>
<dbReference type="InterPro" id="IPR051685">
    <property type="entry name" value="Ycf3/AcsC/BcsC/TPR_MFPF"/>
</dbReference>
<accession>A0A972FND0</accession>
<dbReference type="PROSITE" id="PS50005">
    <property type="entry name" value="TPR"/>
    <property type="match status" value="4"/>
</dbReference>
<sequence>MKLLFILLCVALILPLRYLVVFIHELGHAVPALLLTRQKVTVYLGSYGNTEASRKISIGNIDFWFNYKTIWKKGLCSPTATGIPIRHILIYTLGGPLSVFFSGVFLLSACIVWNWGDTATLITVIFFIMAVFDGLYNLIPNSNKIQLANGSYVHNDGTNVRACIRLMTYGEGFGKFQKLYAEGDYKGAIAQFEMLPPKIKSKRHTLRQKISCHMQLKQYGQSLPHLRMLESKGGMNPDELTWYGYALFDQGDIENAIGCYEKALDARANHKYALNNLAYCLNLQGKFKKAIPLFDLAIKTDPEFAYSYNNRGLSKIKLGDTQSGLDDIQKSMELDPKNAYAYRNLGIYHLDLGNTEQASSCFKQAKELDPNTHMIDELLEKVNSTMA</sequence>
<evidence type="ECO:0000256" key="2">
    <source>
        <dbReference type="ARBA" id="ARBA00022803"/>
    </source>
</evidence>
<feature type="transmembrane region" description="Helical" evidence="4">
    <location>
        <begin position="88"/>
        <end position="112"/>
    </location>
</feature>
<dbReference type="InterPro" id="IPR011990">
    <property type="entry name" value="TPR-like_helical_dom_sf"/>
</dbReference>
<proteinExistence type="predicted"/>
<organism evidence="5 6">
    <name type="scientific">Flavobacterium silvaticum</name>
    <dbReference type="NCBI Taxonomy" id="1852020"/>
    <lineage>
        <taxon>Bacteria</taxon>
        <taxon>Pseudomonadati</taxon>
        <taxon>Bacteroidota</taxon>
        <taxon>Flavobacteriia</taxon>
        <taxon>Flavobacteriales</taxon>
        <taxon>Flavobacteriaceae</taxon>
        <taxon>Flavobacterium</taxon>
    </lineage>
</organism>
<dbReference type="Proteomes" id="UP000712080">
    <property type="component" value="Unassembled WGS sequence"/>
</dbReference>
<keyword evidence="4" id="KW-0812">Transmembrane</keyword>
<evidence type="ECO:0000256" key="4">
    <source>
        <dbReference type="SAM" id="Phobius"/>
    </source>
</evidence>
<feature type="repeat" description="TPR" evidence="3">
    <location>
        <begin position="271"/>
        <end position="304"/>
    </location>
</feature>
<dbReference type="Pfam" id="PF13432">
    <property type="entry name" value="TPR_16"/>
    <property type="match status" value="1"/>
</dbReference>
<dbReference type="EMBL" id="JAAMPU010000107">
    <property type="protein sequence ID" value="NMH28862.1"/>
    <property type="molecule type" value="Genomic_DNA"/>
</dbReference>
<keyword evidence="4" id="KW-0472">Membrane</keyword>
<feature type="repeat" description="TPR" evidence="3">
    <location>
        <begin position="339"/>
        <end position="372"/>
    </location>
</feature>
<dbReference type="PANTHER" id="PTHR44943:SF8">
    <property type="entry name" value="TPR REPEAT-CONTAINING PROTEIN MJ0263"/>
    <property type="match status" value="1"/>
</dbReference>
<dbReference type="Gene3D" id="1.25.40.10">
    <property type="entry name" value="Tetratricopeptide repeat domain"/>
    <property type="match status" value="1"/>
</dbReference>
<evidence type="ECO:0000313" key="6">
    <source>
        <dbReference type="Proteomes" id="UP000712080"/>
    </source>
</evidence>